<keyword evidence="1" id="KW-0812">Transmembrane</keyword>
<evidence type="ECO:0000313" key="3">
    <source>
        <dbReference type="Proteomes" id="UP000043437"/>
    </source>
</evidence>
<gene>
    <name evidence="2" type="ORF">HAL07_01390</name>
</gene>
<accession>A0A0K2XZB9</accession>
<proteinExistence type="predicted"/>
<evidence type="ECO:0000313" key="2">
    <source>
        <dbReference type="EMBL" id="CRF52013.1"/>
    </source>
</evidence>
<evidence type="ECO:0000256" key="1">
    <source>
        <dbReference type="SAM" id="Phobius"/>
    </source>
</evidence>
<sequence length="76" mass="8790">MFGLSAKFSTFKTKKVNLKGLSAGSTGIFESKQERARVARRLGQLQTMWPLWFLALLGTSVWLRLWLWVFKSLVRD</sequence>
<keyword evidence="1" id="KW-1133">Transmembrane helix</keyword>
<dbReference type="Proteomes" id="UP000043437">
    <property type="component" value="Unassembled WGS sequence"/>
</dbReference>
<organism evidence="2 3">
    <name type="scientific">Helicobacter ailurogastricus</name>
    <dbReference type="NCBI Taxonomy" id="1578720"/>
    <lineage>
        <taxon>Bacteria</taxon>
        <taxon>Pseudomonadati</taxon>
        <taxon>Campylobacterota</taxon>
        <taxon>Epsilonproteobacteria</taxon>
        <taxon>Campylobacterales</taxon>
        <taxon>Helicobacteraceae</taxon>
        <taxon>Helicobacter</taxon>
    </lineage>
</organism>
<protein>
    <submittedName>
        <fullName evidence="2">Uncharacterized protein</fullName>
    </submittedName>
</protein>
<reference evidence="3" key="1">
    <citation type="submission" date="2014-12" db="EMBL/GenBank/DDBJ databases">
        <authorList>
            <person name="Jaenicke S."/>
        </authorList>
    </citation>
    <scope>NUCLEOTIDE SEQUENCE [LARGE SCALE GENOMIC DNA]</scope>
</reference>
<feature type="transmembrane region" description="Helical" evidence="1">
    <location>
        <begin position="49"/>
        <end position="70"/>
    </location>
</feature>
<name>A0A0K2XZB9_9HELI</name>
<dbReference type="EMBL" id="CDMG01000002">
    <property type="protein sequence ID" value="CRF52013.1"/>
    <property type="molecule type" value="Genomic_DNA"/>
</dbReference>
<keyword evidence="1" id="KW-0472">Membrane</keyword>
<dbReference type="AlphaFoldDB" id="A0A0K2XZB9"/>